<reference evidence="2 3" key="1">
    <citation type="submission" date="2008-07" db="EMBL/GenBank/DDBJ databases">
        <authorList>
            <person name="Tandeau de Marsac N."/>
            <person name="Ferriera S."/>
            <person name="Johnson J."/>
            <person name="Kravitz S."/>
            <person name="Beeson K."/>
            <person name="Sutton G."/>
            <person name="Rogers Y.-H."/>
            <person name="Friedman R."/>
            <person name="Frazier M."/>
            <person name="Venter J.C."/>
        </authorList>
    </citation>
    <scope>NUCLEOTIDE SEQUENCE [LARGE SCALE GENOMIC DNA]</scope>
    <source>
        <strain evidence="2 3">PCC 7420</strain>
    </source>
</reference>
<dbReference type="STRING" id="118168.MC7420_7358"/>
<dbReference type="HOGENOM" id="CLU_009583_5_1_3"/>
<keyword evidence="3" id="KW-1185">Reference proteome</keyword>
<evidence type="ECO:0000259" key="1">
    <source>
        <dbReference type="Pfam" id="PF00534"/>
    </source>
</evidence>
<accession>B4VHA4</accession>
<protein>
    <submittedName>
        <fullName evidence="2">Glycosyl transferase, group 1 family protein</fullName>
    </submittedName>
</protein>
<dbReference type="Gene3D" id="3.40.50.2000">
    <property type="entry name" value="Glycogen Phosphorylase B"/>
    <property type="match status" value="2"/>
</dbReference>
<dbReference type="PANTHER" id="PTHR45947:SF3">
    <property type="entry name" value="SULFOQUINOVOSYL TRANSFERASE SQD2"/>
    <property type="match status" value="1"/>
</dbReference>
<name>B4VHA4_9CYAN</name>
<dbReference type="PANTHER" id="PTHR45947">
    <property type="entry name" value="SULFOQUINOVOSYL TRANSFERASE SQD2"/>
    <property type="match status" value="1"/>
</dbReference>
<proteinExistence type="predicted"/>
<dbReference type="Pfam" id="PF00534">
    <property type="entry name" value="Glycos_transf_1"/>
    <property type="match status" value="1"/>
</dbReference>
<organism evidence="2 3">
    <name type="scientific">Coleofasciculus chthonoplastes PCC 7420</name>
    <dbReference type="NCBI Taxonomy" id="118168"/>
    <lineage>
        <taxon>Bacteria</taxon>
        <taxon>Bacillati</taxon>
        <taxon>Cyanobacteriota</taxon>
        <taxon>Cyanophyceae</taxon>
        <taxon>Coleofasciculales</taxon>
        <taxon>Coleofasciculaceae</taxon>
        <taxon>Coleofasciculus</taxon>
    </lineage>
</organism>
<dbReference type="Proteomes" id="UP000003835">
    <property type="component" value="Unassembled WGS sequence"/>
</dbReference>
<dbReference type="RefSeq" id="WP_006098182.1">
    <property type="nucleotide sequence ID" value="NZ_DS989841.1"/>
</dbReference>
<sequence length="395" mass="44907">MHIVVIFYNIGGYHAARLNATSVACKPKNWRLTAVQVTDNTQERPWGNIKNEIKFPLKTLLPTETTPSTIDRRPWSKVAASLIPSCLDSLKPDILAIPGWGFPISKAALTWSKRHRVPAILMSESKWDDERRQWWKEQIKSWLYVRNYKAALVGGQLHQDYLLKLGFDKNRIFLGYNAVDNQYFCLGAEEARKNPLAARQRQPKIPKNPYFLVVTRLIKRKNVFCLVEAFFAYRQQIGKEKAWDIVICGSGEEEPSIRTLISQKRLNACVHLPGFISYQAIPDWYGLAQAFVHPAIQEPWGLVVNEACAAGLPILCSHTVGACHELVRHGYNGLLFDPESQENMTDTLLAMHHKSSEARIKMGKFSQTIVANYSPQHFAEGLFKAIETALMFKSQ</sequence>
<dbReference type="InterPro" id="IPR050194">
    <property type="entry name" value="Glycosyltransferase_grp1"/>
</dbReference>
<dbReference type="eggNOG" id="COG0438">
    <property type="taxonomic scope" value="Bacteria"/>
</dbReference>
<dbReference type="CDD" id="cd03801">
    <property type="entry name" value="GT4_PimA-like"/>
    <property type="match status" value="1"/>
</dbReference>
<evidence type="ECO:0000313" key="3">
    <source>
        <dbReference type="Proteomes" id="UP000003835"/>
    </source>
</evidence>
<dbReference type="InterPro" id="IPR001296">
    <property type="entry name" value="Glyco_trans_1"/>
</dbReference>
<dbReference type="SUPFAM" id="SSF53756">
    <property type="entry name" value="UDP-Glycosyltransferase/glycogen phosphorylase"/>
    <property type="match status" value="1"/>
</dbReference>
<dbReference type="AlphaFoldDB" id="B4VHA4"/>
<dbReference type="OrthoDB" id="9790710at2"/>
<evidence type="ECO:0000313" key="2">
    <source>
        <dbReference type="EMBL" id="EDX78705.1"/>
    </source>
</evidence>
<dbReference type="GO" id="GO:0016757">
    <property type="term" value="F:glycosyltransferase activity"/>
    <property type="evidence" value="ECO:0007669"/>
    <property type="project" value="InterPro"/>
</dbReference>
<keyword evidence="2" id="KW-0808">Transferase</keyword>
<dbReference type="EMBL" id="DS989841">
    <property type="protein sequence ID" value="EDX78705.1"/>
    <property type="molecule type" value="Genomic_DNA"/>
</dbReference>
<feature type="domain" description="Glycosyl transferase family 1" evidence="1">
    <location>
        <begin position="199"/>
        <end position="364"/>
    </location>
</feature>
<gene>
    <name evidence="2" type="ORF">MC7420_7358</name>
</gene>